<feature type="region of interest" description="Disordered" evidence="1">
    <location>
        <begin position="187"/>
        <end position="220"/>
    </location>
</feature>
<proteinExistence type="predicted"/>
<evidence type="ECO:0000256" key="1">
    <source>
        <dbReference type="SAM" id="MobiDB-lite"/>
    </source>
</evidence>
<comment type="caution">
    <text evidence="2">The sequence shown here is derived from an EMBL/GenBank/DDBJ whole genome shotgun (WGS) entry which is preliminary data.</text>
</comment>
<dbReference type="EMBL" id="BSDZ01000016">
    <property type="protein sequence ID" value="GLI63846.1"/>
    <property type="molecule type" value="Genomic_DNA"/>
</dbReference>
<feature type="compositionally biased region" description="Low complexity" evidence="1">
    <location>
        <begin position="202"/>
        <end position="213"/>
    </location>
</feature>
<feature type="compositionally biased region" description="Polar residues" evidence="1">
    <location>
        <begin position="189"/>
        <end position="201"/>
    </location>
</feature>
<reference evidence="2 3" key="1">
    <citation type="journal article" date="2023" name="IScience">
        <title>Expanded male sex-determining region conserved during the evolution of homothallism in the green alga Volvox.</title>
        <authorList>
            <person name="Yamamoto K."/>
            <person name="Matsuzaki R."/>
            <person name="Mahakham W."/>
            <person name="Heman W."/>
            <person name="Sekimoto H."/>
            <person name="Kawachi M."/>
            <person name="Minakuchi Y."/>
            <person name="Toyoda A."/>
            <person name="Nozaki H."/>
        </authorList>
    </citation>
    <scope>NUCLEOTIDE SEQUENCE [LARGE SCALE GENOMIC DNA]</scope>
    <source>
        <strain evidence="2 3">NIES-4468</strain>
    </source>
</reference>
<sequence length="220" mass="22247">GYSPPATPGVLGTSAGGAVGAPDIALRSAMDALTALKGVGPATASALLSAACPQVPYMGDEALATCLPAGRQSDYSLRAYLELASKLQQKARQLSHRGSGEDLSNPGRAADYPVTGSDSGDAANMDELNRLNAASAQQPSIGDLEDEGNGGGAGNSNLRVLGSTETYPSSWTAADVERCLWAAGVLSKRQASSQPPGSYSSAAGYDDGTATGGRSKRARR</sequence>
<dbReference type="PANTHER" id="PTHR21521">
    <property type="entry name" value="AMUN, ISOFORM A"/>
    <property type="match status" value="1"/>
</dbReference>
<gene>
    <name evidence="2" type="ORF">VaNZ11_006948</name>
</gene>
<keyword evidence="3" id="KW-1185">Reference proteome</keyword>
<feature type="non-terminal residue" evidence="2">
    <location>
        <position position="1"/>
    </location>
</feature>
<dbReference type="Proteomes" id="UP001165090">
    <property type="component" value="Unassembled WGS sequence"/>
</dbReference>
<organism evidence="2 3">
    <name type="scientific">Volvox africanus</name>
    <dbReference type="NCBI Taxonomy" id="51714"/>
    <lineage>
        <taxon>Eukaryota</taxon>
        <taxon>Viridiplantae</taxon>
        <taxon>Chlorophyta</taxon>
        <taxon>core chlorophytes</taxon>
        <taxon>Chlorophyceae</taxon>
        <taxon>CS clade</taxon>
        <taxon>Chlamydomonadales</taxon>
        <taxon>Volvocaceae</taxon>
        <taxon>Volvox</taxon>
    </lineage>
</organism>
<dbReference type="PANTHER" id="PTHR21521:SF0">
    <property type="entry name" value="AMUN, ISOFORM A"/>
    <property type="match status" value="1"/>
</dbReference>
<evidence type="ECO:0000313" key="2">
    <source>
        <dbReference type="EMBL" id="GLI63846.1"/>
    </source>
</evidence>
<accession>A0ABQ5S3K9</accession>
<name>A0ABQ5S3K9_9CHLO</name>
<protein>
    <submittedName>
        <fullName evidence="2">Uncharacterized protein</fullName>
    </submittedName>
</protein>
<feature type="region of interest" description="Disordered" evidence="1">
    <location>
        <begin position="92"/>
        <end position="161"/>
    </location>
</feature>
<evidence type="ECO:0000313" key="3">
    <source>
        <dbReference type="Proteomes" id="UP001165090"/>
    </source>
</evidence>